<dbReference type="EMBL" id="CAUYUE010000014">
    <property type="protein sequence ID" value="CAK0786323.1"/>
    <property type="molecule type" value="Genomic_DNA"/>
</dbReference>
<evidence type="ECO:0000259" key="3">
    <source>
        <dbReference type="Pfam" id="PF25972"/>
    </source>
</evidence>
<feature type="compositionally biased region" description="Polar residues" evidence="2">
    <location>
        <begin position="188"/>
        <end position="197"/>
    </location>
</feature>
<accession>A0AAV1IG88</accession>
<keyword evidence="1" id="KW-0175">Coiled coil</keyword>
<comment type="caution">
    <text evidence="4">The sequence shown here is derived from an EMBL/GenBank/DDBJ whole genome shotgun (WGS) entry which is preliminary data.</text>
</comment>
<evidence type="ECO:0000256" key="2">
    <source>
        <dbReference type="SAM" id="MobiDB-lite"/>
    </source>
</evidence>
<feature type="compositionally biased region" description="Basic and acidic residues" evidence="2">
    <location>
        <begin position="340"/>
        <end position="351"/>
    </location>
</feature>
<dbReference type="PANTHER" id="PTHR47383">
    <property type="entry name" value="OS03G0659800 PROTEIN"/>
    <property type="match status" value="1"/>
</dbReference>
<feature type="domain" description="At4g15545-like C-terminal" evidence="3">
    <location>
        <begin position="434"/>
        <end position="498"/>
    </location>
</feature>
<dbReference type="InterPro" id="IPR058936">
    <property type="entry name" value="At4g15545-like"/>
</dbReference>
<dbReference type="InterPro" id="IPR058935">
    <property type="entry name" value="At4g15545-like_C"/>
</dbReference>
<proteinExistence type="predicted"/>
<dbReference type="Pfam" id="PF25972">
    <property type="entry name" value="At4g15545_C"/>
    <property type="match status" value="1"/>
</dbReference>
<feature type="compositionally biased region" description="Polar residues" evidence="2">
    <location>
        <begin position="12"/>
        <end position="25"/>
    </location>
</feature>
<dbReference type="AlphaFoldDB" id="A0AAV1IG88"/>
<dbReference type="Proteomes" id="UP001314263">
    <property type="component" value="Unassembled WGS sequence"/>
</dbReference>
<feature type="region of interest" description="Disordered" evidence="2">
    <location>
        <begin position="1"/>
        <end position="26"/>
    </location>
</feature>
<dbReference type="PANTHER" id="PTHR47383:SF8">
    <property type="entry name" value="OS01G0768300 PROTEIN"/>
    <property type="match status" value="1"/>
</dbReference>
<reference evidence="4 5" key="1">
    <citation type="submission" date="2023-10" db="EMBL/GenBank/DDBJ databases">
        <authorList>
            <person name="Maclean D."/>
            <person name="Macfadyen A."/>
        </authorList>
    </citation>
    <scope>NUCLEOTIDE SEQUENCE [LARGE SCALE GENOMIC DNA]</scope>
</reference>
<feature type="compositionally biased region" description="Basic and acidic residues" evidence="2">
    <location>
        <begin position="177"/>
        <end position="187"/>
    </location>
</feature>
<gene>
    <name evidence="4" type="ORF">CVIRNUC_009536</name>
</gene>
<feature type="compositionally biased region" description="Basic and acidic residues" evidence="2">
    <location>
        <begin position="1"/>
        <end position="10"/>
    </location>
</feature>
<feature type="compositionally biased region" description="Basic and acidic residues" evidence="2">
    <location>
        <begin position="155"/>
        <end position="169"/>
    </location>
</feature>
<keyword evidence="5" id="KW-1185">Reference proteome</keyword>
<feature type="region of interest" description="Disordered" evidence="2">
    <location>
        <begin position="316"/>
        <end position="369"/>
    </location>
</feature>
<feature type="region of interest" description="Disordered" evidence="2">
    <location>
        <begin position="391"/>
        <end position="438"/>
    </location>
</feature>
<evidence type="ECO:0000313" key="5">
    <source>
        <dbReference type="Proteomes" id="UP001314263"/>
    </source>
</evidence>
<feature type="coiled-coil region" evidence="1">
    <location>
        <begin position="80"/>
        <end position="131"/>
    </location>
</feature>
<evidence type="ECO:0000256" key="1">
    <source>
        <dbReference type="SAM" id="Coils"/>
    </source>
</evidence>
<evidence type="ECO:0000313" key="4">
    <source>
        <dbReference type="EMBL" id="CAK0786323.1"/>
    </source>
</evidence>
<feature type="region of interest" description="Disordered" evidence="2">
    <location>
        <begin position="142"/>
        <end position="249"/>
    </location>
</feature>
<organism evidence="4 5">
    <name type="scientific">Coccomyxa viridis</name>
    <dbReference type="NCBI Taxonomy" id="1274662"/>
    <lineage>
        <taxon>Eukaryota</taxon>
        <taxon>Viridiplantae</taxon>
        <taxon>Chlorophyta</taxon>
        <taxon>core chlorophytes</taxon>
        <taxon>Trebouxiophyceae</taxon>
        <taxon>Trebouxiophyceae incertae sedis</taxon>
        <taxon>Coccomyxaceae</taxon>
        <taxon>Coccomyxa</taxon>
    </lineage>
</organism>
<name>A0AAV1IG88_9CHLO</name>
<sequence>MEWRELHAYKPTEQSAPHSAQSNHTFPLPNEVARVLPADPARQVELAQGIIHGAFRQAAAQMAGELQHLRAAVADKDSHIRSLEDGLAASQDSLQDARSQLQASQEQCESLESKRASLANALHKLEAFQRNILNTLQASDQAGEDAGVLPPATRGVRERSTQRDDREDGTANGGPLEGHKQAFKLHENSSLQPSHIQPESLRKGPGHQSDWPCRAHKEDSRLFPLEGCSSPHERPDQALRPPGISPHRCVSPMRERSATGGVTAQRLAETATVRRASHDGTYQTPDNPGQLSGIAAQYAAGRPYDAADIAAQGRPNERLYSPHGGYSSPLDIPSDMQTEEPSRNYAREPKHLQPLPNGQGHAPPLYHQDAEGRLAGPISHARDRGYQALRSHTAECGGSQSPLQYGKPNGRPRSRGDHSRSGPGAPESLGSSNRSEGREFFRRARARLSNEAFSIFLQAIKDMNAGLRGRSETLQTAANVFVGPDGDLYHDFRALLDSHLPSR</sequence>
<protein>
    <recommendedName>
        <fullName evidence="3">At4g15545-like C-terminal domain-containing protein</fullName>
    </recommendedName>
</protein>